<dbReference type="InterPro" id="IPR020396">
    <property type="entry name" value="NADH_UbQ_OxRdtase_CS"/>
</dbReference>
<feature type="compositionally biased region" description="Basic and acidic residues" evidence="5">
    <location>
        <begin position="51"/>
        <end position="69"/>
    </location>
</feature>
<accession>A0AAV4LD03</accession>
<dbReference type="RefSeq" id="WP_282198873.1">
    <property type="nucleotide sequence ID" value="NZ_BOQE01000001.1"/>
</dbReference>
<keyword evidence="8" id="KW-1185">Reference proteome</keyword>
<evidence type="ECO:0000256" key="1">
    <source>
        <dbReference type="ARBA" id="ARBA00007569"/>
    </source>
</evidence>
<sequence>MSDEKKQTVDQDQISGKTGENSTSEAKKEPQSPKETGSAEAKGANSTENPTAEKMDAKAPAAEKSRDVATEALATKDVPAKPAAPKATTAAPAAKPAAAKKEEPSPEAIAKTEAAQKVLDLVKGKIVAQFGEDVLEETMLKKYQPTFVIKREHWREVVNFLRLEPSLAFDYPEAFAGTDYPAQGYIEVVVYLYSMKTGLCITVKTRTPRDHAEVPSLVPVYAGANWEEREIYDLLGVKFTDHPDLKRIMLPDDFNGHPLRKDYSVWDE</sequence>
<evidence type="ECO:0000313" key="8">
    <source>
        <dbReference type="Proteomes" id="UP001057291"/>
    </source>
</evidence>
<feature type="region of interest" description="Disordered" evidence="5">
    <location>
        <begin position="1"/>
        <end position="108"/>
    </location>
</feature>
<dbReference type="AlphaFoldDB" id="A0AAV4LD03"/>
<dbReference type="PANTHER" id="PTHR10884:SF14">
    <property type="entry name" value="NADH DEHYDROGENASE [UBIQUINONE] IRON-SULFUR PROTEIN 3, MITOCHONDRIAL"/>
    <property type="match status" value="1"/>
</dbReference>
<evidence type="ECO:0000259" key="6">
    <source>
        <dbReference type="Pfam" id="PF00329"/>
    </source>
</evidence>
<dbReference type="EC" id="7.1.1.-" evidence="4"/>
<evidence type="ECO:0000256" key="4">
    <source>
        <dbReference type="RuleBase" id="RU003582"/>
    </source>
</evidence>
<evidence type="ECO:0000256" key="2">
    <source>
        <dbReference type="ARBA" id="ARBA00022448"/>
    </source>
</evidence>
<organism evidence="7 8">
    <name type="scientific">Collibacillus ludicampi</name>
    <dbReference type="NCBI Taxonomy" id="2771369"/>
    <lineage>
        <taxon>Bacteria</taxon>
        <taxon>Bacillati</taxon>
        <taxon>Bacillota</taxon>
        <taxon>Bacilli</taxon>
        <taxon>Bacillales</taxon>
        <taxon>Alicyclobacillaceae</taxon>
        <taxon>Collibacillus</taxon>
    </lineage>
</organism>
<reference evidence="7" key="1">
    <citation type="journal article" date="2023" name="Int. J. Syst. Evol. Microbiol.">
        <title>Collibacillus ludicampi gen. nov., sp. nov., a new soil bacterium of the family Alicyclobacillaceae.</title>
        <authorList>
            <person name="Jojima T."/>
            <person name="Ioku Y."/>
            <person name="Fukuta Y."/>
            <person name="Shirasaka N."/>
            <person name="Matsumura Y."/>
            <person name="Mori M."/>
        </authorList>
    </citation>
    <scope>NUCLEOTIDE SEQUENCE</scope>
    <source>
        <strain evidence="7">TP075</strain>
    </source>
</reference>
<dbReference type="PROSITE" id="PS00542">
    <property type="entry name" value="COMPLEX1_30K"/>
    <property type="match status" value="1"/>
</dbReference>
<keyword evidence="2 3" id="KW-0813">Transport</keyword>
<name>A0AAV4LD03_9BACL</name>
<evidence type="ECO:0000256" key="5">
    <source>
        <dbReference type="SAM" id="MobiDB-lite"/>
    </source>
</evidence>
<gene>
    <name evidence="7" type="ORF">DNHGIG_12440</name>
</gene>
<dbReference type="InterPro" id="IPR001268">
    <property type="entry name" value="NADH_UbQ_OxRdtase_30kDa_su"/>
</dbReference>
<dbReference type="GO" id="GO:0016651">
    <property type="term" value="F:oxidoreductase activity, acting on NAD(P)H"/>
    <property type="evidence" value="ECO:0007669"/>
    <property type="project" value="InterPro"/>
</dbReference>
<comment type="caution">
    <text evidence="7">The sequence shown here is derived from an EMBL/GenBank/DDBJ whole genome shotgun (WGS) entry which is preliminary data.</text>
</comment>
<dbReference type="SUPFAM" id="SSF143243">
    <property type="entry name" value="Nqo5-like"/>
    <property type="match status" value="1"/>
</dbReference>
<dbReference type="Pfam" id="PF00329">
    <property type="entry name" value="Complex1_30kDa"/>
    <property type="match status" value="1"/>
</dbReference>
<comment type="catalytic activity">
    <reaction evidence="4">
        <text>a quinone + NADH + 5 H(+)(in) = a quinol + NAD(+) + 4 H(+)(out)</text>
        <dbReference type="Rhea" id="RHEA:57888"/>
        <dbReference type="ChEBI" id="CHEBI:15378"/>
        <dbReference type="ChEBI" id="CHEBI:24646"/>
        <dbReference type="ChEBI" id="CHEBI:57540"/>
        <dbReference type="ChEBI" id="CHEBI:57945"/>
        <dbReference type="ChEBI" id="CHEBI:132124"/>
    </reaction>
</comment>
<keyword evidence="3" id="KW-1278">Translocase</keyword>
<proteinExistence type="inferred from homology"/>
<feature type="domain" description="NADH:ubiquinone oxidoreductase 30kDa subunit" evidence="6">
    <location>
        <begin position="148"/>
        <end position="265"/>
    </location>
</feature>
<protein>
    <recommendedName>
        <fullName evidence="4">NADH-quinone oxidoreductase</fullName>
        <ecNumber evidence="4">7.1.1.-</ecNumber>
    </recommendedName>
</protein>
<evidence type="ECO:0000313" key="7">
    <source>
        <dbReference type="EMBL" id="GIM45695.1"/>
    </source>
</evidence>
<keyword evidence="4" id="KW-0874">Quinone</keyword>
<dbReference type="PANTHER" id="PTHR10884">
    <property type="entry name" value="NADH DEHYDROGENASE UBIQUINONE IRON-SULFUR PROTEIN 3"/>
    <property type="match status" value="1"/>
</dbReference>
<dbReference type="Gene3D" id="3.30.460.80">
    <property type="entry name" value="NADH:ubiquinone oxidoreductase, 30kDa subunit"/>
    <property type="match status" value="1"/>
</dbReference>
<dbReference type="GO" id="GO:0008137">
    <property type="term" value="F:NADH dehydrogenase (ubiquinone) activity"/>
    <property type="evidence" value="ECO:0007669"/>
    <property type="project" value="InterPro"/>
</dbReference>
<feature type="compositionally biased region" description="Polar residues" evidence="5">
    <location>
        <begin position="10"/>
        <end position="24"/>
    </location>
</feature>
<evidence type="ECO:0000256" key="3">
    <source>
        <dbReference type="RuleBase" id="RU003456"/>
    </source>
</evidence>
<comment type="function">
    <text evidence="4">NDH-1 shuttles electrons from NADH, via FMN and iron-sulfur (Fe-S) centers, to quinones in the respiratory chain.</text>
</comment>
<dbReference type="GO" id="GO:0048038">
    <property type="term" value="F:quinone binding"/>
    <property type="evidence" value="ECO:0007669"/>
    <property type="project" value="UniProtKB-KW"/>
</dbReference>
<keyword evidence="3" id="KW-0520">NAD</keyword>
<dbReference type="InterPro" id="IPR037232">
    <property type="entry name" value="NADH_quin_OxRdtase_su_C/D-like"/>
</dbReference>
<dbReference type="EMBL" id="BOQE01000001">
    <property type="protein sequence ID" value="GIM45695.1"/>
    <property type="molecule type" value="Genomic_DNA"/>
</dbReference>
<dbReference type="Proteomes" id="UP001057291">
    <property type="component" value="Unassembled WGS sequence"/>
</dbReference>
<comment type="similarity">
    <text evidence="1 3">Belongs to the complex I 30 kDa subunit family.</text>
</comment>
<feature type="compositionally biased region" description="Low complexity" evidence="5">
    <location>
        <begin position="75"/>
        <end position="97"/>
    </location>
</feature>